<dbReference type="Gene3D" id="2.40.50.140">
    <property type="entry name" value="Nucleic acid-binding proteins"/>
    <property type="match status" value="1"/>
</dbReference>
<accession>A0A410QDS7</accession>
<evidence type="ECO:0000256" key="7">
    <source>
        <dbReference type="HAMAP-Rule" id="MF_00201"/>
    </source>
</evidence>
<dbReference type="InterPro" id="IPR003717">
    <property type="entry name" value="RecO"/>
</dbReference>
<name>A0A410QDS7_9FIRM</name>
<proteinExistence type="inferred from homology"/>
<feature type="domain" description="DNA replication/recombination mediator RecO N-terminal" evidence="8">
    <location>
        <begin position="1"/>
        <end position="78"/>
    </location>
</feature>
<evidence type="ECO:0000259" key="8">
    <source>
        <dbReference type="Pfam" id="PF11967"/>
    </source>
</evidence>
<evidence type="ECO:0000256" key="3">
    <source>
        <dbReference type="ARBA" id="ARBA00022763"/>
    </source>
</evidence>
<dbReference type="RefSeq" id="WP_071139016.1">
    <property type="nucleotide sequence ID" value="NZ_CP035282.1"/>
</dbReference>
<dbReference type="Gene3D" id="1.20.1440.120">
    <property type="entry name" value="Recombination protein O, C-terminal domain"/>
    <property type="match status" value="1"/>
</dbReference>
<dbReference type="SUPFAM" id="SSF57863">
    <property type="entry name" value="ArfGap/RecO-like zinc finger"/>
    <property type="match status" value="1"/>
</dbReference>
<dbReference type="AlphaFoldDB" id="A0A410QDS7"/>
<keyword evidence="5 7" id="KW-0234">DNA repair</keyword>
<dbReference type="HAMAP" id="MF_00201">
    <property type="entry name" value="RecO"/>
    <property type="match status" value="1"/>
</dbReference>
<keyword evidence="10" id="KW-1185">Reference proteome</keyword>
<dbReference type="InterPro" id="IPR037278">
    <property type="entry name" value="ARFGAP/RecO"/>
</dbReference>
<evidence type="ECO:0000313" key="9">
    <source>
        <dbReference type="EMBL" id="QAT62140.1"/>
    </source>
</evidence>
<dbReference type="GO" id="GO:0006310">
    <property type="term" value="P:DNA recombination"/>
    <property type="evidence" value="ECO:0007669"/>
    <property type="project" value="UniProtKB-UniRule"/>
</dbReference>
<organism evidence="9 10">
    <name type="scientific">Acidilutibacter cellobiosedens</name>
    <dbReference type="NCBI Taxonomy" id="2507161"/>
    <lineage>
        <taxon>Bacteria</taxon>
        <taxon>Bacillati</taxon>
        <taxon>Bacillota</taxon>
        <taxon>Tissierellia</taxon>
        <taxon>Tissierellales</taxon>
        <taxon>Acidilutibacteraceae</taxon>
        <taxon>Acidilutibacter</taxon>
    </lineage>
</organism>
<evidence type="ECO:0000256" key="5">
    <source>
        <dbReference type="ARBA" id="ARBA00023204"/>
    </source>
</evidence>
<dbReference type="KEGG" id="spoa:EQM13_11355"/>
<dbReference type="PANTHER" id="PTHR33991">
    <property type="entry name" value="DNA REPAIR PROTEIN RECO"/>
    <property type="match status" value="1"/>
</dbReference>
<protein>
    <recommendedName>
        <fullName evidence="2 7">DNA repair protein RecO</fullName>
    </recommendedName>
    <alternativeName>
        <fullName evidence="6 7">Recombination protein O</fullName>
    </alternativeName>
</protein>
<keyword evidence="4 7" id="KW-0233">DNA recombination</keyword>
<keyword evidence="3 7" id="KW-0227">DNA damage</keyword>
<gene>
    <name evidence="7 9" type="primary">recO</name>
    <name evidence="9" type="ORF">EQM13_11355</name>
</gene>
<evidence type="ECO:0000256" key="1">
    <source>
        <dbReference type="ARBA" id="ARBA00007452"/>
    </source>
</evidence>
<evidence type="ECO:0000313" key="10">
    <source>
        <dbReference type="Proteomes" id="UP000287969"/>
    </source>
</evidence>
<comment type="function">
    <text evidence="7">Involved in DNA repair and RecF pathway recombination.</text>
</comment>
<dbReference type="PANTHER" id="PTHR33991:SF1">
    <property type="entry name" value="DNA REPAIR PROTEIN RECO"/>
    <property type="match status" value="1"/>
</dbReference>
<dbReference type="NCBIfam" id="TIGR00613">
    <property type="entry name" value="reco"/>
    <property type="match status" value="1"/>
</dbReference>
<dbReference type="GO" id="GO:0043590">
    <property type="term" value="C:bacterial nucleoid"/>
    <property type="evidence" value="ECO:0007669"/>
    <property type="project" value="TreeGrafter"/>
</dbReference>
<dbReference type="InterPro" id="IPR042242">
    <property type="entry name" value="RecO_C"/>
</dbReference>
<dbReference type="EMBL" id="CP035282">
    <property type="protein sequence ID" value="QAT62140.1"/>
    <property type="molecule type" value="Genomic_DNA"/>
</dbReference>
<dbReference type="OrthoDB" id="9797083at2"/>
<dbReference type="InterPro" id="IPR022572">
    <property type="entry name" value="DNA_rep/recomb_RecO_N"/>
</dbReference>
<dbReference type="InterPro" id="IPR012340">
    <property type="entry name" value="NA-bd_OB-fold"/>
</dbReference>
<dbReference type="GO" id="GO:0006302">
    <property type="term" value="P:double-strand break repair"/>
    <property type="evidence" value="ECO:0007669"/>
    <property type="project" value="TreeGrafter"/>
</dbReference>
<sequence>MFVKSEGIVLKEIRFRETSKIVTIFSKEYGKVHGMAKGAYRPKNNLISITQPFSYSDFSFFKGKNFYHINQGDLKNSFYPLRENIYKLFYGSYMLELADSSIVEDESNEKLFQLLLKGLTVLSDLKGDYLKFILAYEIKYISFLGYKPYLDKCVLCGQKLEGRDMIFSIISGGILCGNCVYEDLNGFRINLSMLKTLKLLLYTPLDKLTDFKINKDIMFILHDIMVKYILYSIEKNSFNSLNLFKSIENRGGN</sequence>
<comment type="similarity">
    <text evidence="1 7">Belongs to the RecO family.</text>
</comment>
<evidence type="ECO:0000256" key="2">
    <source>
        <dbReference type="ARBA" id="ARBA00021310"/>
    </source>
</evidence>
<reference evidence="10" key="1">
    <citation type="submission" date="2019-01" db="EMBL/GenBank/DDBJ databases">
        <title>Draft genomes of a novel of Sporanaerobacter strains.</title>
        <authorList>
            <person name="Ma S."/>
        </authorList>
    </citation>
    <scope>NUCLEOTIDE SEQUENCE [LARGE SCALE GENOMIC DNA]</scope>
    <source>
        <strain evidence="10">NJN-17</strain>
    </source>
</reference>
<dbReference type="Pfam" id="PF02565">
    <property type="entry name" value="RecO_C"/>
    <property type="match status" value="1"/>
</dbReference>
<dbReference type="SUPFAM" id="SSF50249">
    <property type="entry name" value="Nucleic acid-binding proteins"/>
    <property type="match status" value="1"/>
</dbReference>
<evidence type="ECO:0000256" key="6">
    <source>
        <dbReference type="ARBA" id="ARBA00033409"/>
    </source>
</evidence>
<dbReference type="Proteomes" id="UP000287969">
    <property type="component" value="Chromosome"/>
</dbReference>
<evidence type="ECO:0000256" key="4">
    <source>
        <dbReference type="ARBA" id="ARBA00023172"/>
    </source>
</evidence>
<dbReference type="Pfam" id="PF11967">
    <property type="entry name" value="RecO_N"/>
    <property type="match status" value="1"/>
</dbReference>